<dbReference type="HOGENOM" id="CLU_101319_1_0_6"/>
<dbReference type="Pfam" id="PF00583">
    <property type="entry name" value="Acetyltransf_1"/>
    <property type="match status" value="1"/>
</dbReference>
<feature type="domain" description="N-acetyltransferase" evidence="3">
    <location>
        <begin position="57"/>
        <end position="209"/>
    </location>
</feature>
<evidence type="ECO:0000313" key="4">
    <source>
        <dbReference type="EMBL" id="AHG76459.1"/>
    </source>
</evidence>
<name>W0QC35_9PAST</name>
<dbReference type="STRING" id="1433287.X808_19410"/>
<dbReference type="KEGG" id="mvi:X808_19410"/>
<reference evidence="4 5" key="1">
    <citation type="submission" date="2013-12" db="EMBL/GenBank/DDBJ databases">
        <title>Annotation of the Mannheimia varigena USDA-ARS-USMARC-1296 complete genome.</title>
        <authorList>
            <person name="Harhay G.P."/>
            <person name="Clawson M.L."/>
            <person name="Murray R.W."/>
            <person name="Lubbers B.V."/>
            <person name="Heaton M.P."/>
            <person name="Chitko-Mckown C.G."/>
            <person name="Harhay D.M."/>
            <person name="Smith T.P.L."/>
        </authorList>
    </citation>
    <scope>NUCLEOTIDE SEQUENCE [LARGE SCALE GENOMIC DNA]</scope>
    <source>
        <strain evidence="4 5">USDA-ARS-USMARC-1296</strain>
    </source>
</reference>
<dbReference type="eggNOG" id="COG0456">
    <property type="taxonomic scope" value="Bacteria"/>
</dbReference>
<organism evidence="4 5">
    <name type="scientific">Mannheimia varigena USDA-ARS-USMARC-1296</name>
    <dbReference type="NCBI Taxonomy" id="1433287"/>
    <lineage>
        <taxon>Bacteria</taxon>
        <taxon>Pseudomonadati</taxon>
        <taxon>Pseudomonadota</taxon>
        <taxon>Gammaproteobacteria</taxon>
        <taxon>Pasteurellales</taxon>
        <taxon>Pasteurellaceae</taxon>
        <taxon>Mannheimia</taxon>
    </lineage>
</organism>
<protein>
    <submittedName>
        <fullName evidence="4">Lipopolysaccharide biosynthesis protein RffC</fullName>
    </submittedName>
</protein>
<dbReference type="InterPro" id="IPR050832">
    <property type="entry name" value="Bact_Acetyltransf"/>
</dbReference>
<dbReference type="Gene3D" id="3.40.630.30">
    <property type="match status" value="1"/>
</dbReference>
<evidence type="ECO:0000313" key="5">
    <source>
        <dbReference type="Proteomes" id="UP000066995"/>
    </source>
</evidence>
<keyword evidence="5" id="KW-1185">Reference proteome</keyword>
<dbReference type="NCBIfam" id="NF008212">
    <property type="entry name" value="PRK10975.1"/>
    <property type="match status" value="1"/>
</dbReference>
<dbReference type="PANTHER" id="PTHR43877:SF2">
    <property type="entry name" value="AMINOALKYLPHOSPHONATE N-ACETYLTRANSFERASE-RELATED"/>
    <property type="match status" value="1"/>
</dbReference>
<dbReference type="PATRIC" id="fig|1433287.3.peg.1935"/>
<dbReference type="AlphaFoldDB" id="W0QC35"/>
<dbReference type="GO" id="GO:0016747">
    <property type="term" value="F:acyltransferase activity, transferring groups other than amino-acyl groups"/>
    <property type="evidence" value="ECO:0007669"/>
    <property type="project" value="InterPro"/>
</dbReference>
<keyword evidence="2" id="KW-0012">Acyltransferase</keyword>
<dbReference type="CDD" id="cd04301">
    <property type="entry name" value="NAT_SF"/>
    <property type="match status" value="1"/>
</dbReference>
<evidence type="ECO:0000256" key="2">
    <source>
        <dbReference type="ARBA" id="ARBA00023315"/>
    </source>
</evidence>
<proteinExistence type="predicted"/>
<dbReference type="InterPro" id="IPR000182">
    <property type="entry name" value="GNAT_dom"/>
</dbReference>
<dbReference type="OrthoDB" id="6057229at2"/>
<evidence type="ECO:0000259" key="3">
    <source>
        <dbReference type="PROSITE" id="PS51186"/>
    </source>
</evidence>
<dbReference type="SUPFAM" id="SSF55729">
    <property type="entry name" value="Acyl-CoA N-acyltransferases (Nat)"/>
    <property type="match status" value="1"/>
</dbReference>
<sequence>MEADKWLSDFFGREIIQAKVPAEDVAQIEQLQQQGFQFVEGEIEFVLELANFSPKMTACTPAELSDLAELKSLFGSAFPNSRFRPPYFSRQENQRFYQTWIETAVKGEFDDICLVQKNAQGQIQGGVTVRLEQHQNAKIGLLAVAPNFQKQGIGSALLNVAASWAKQQDTKQLKIATQTSNLAAIRLYQSVGAAIQAVNYWFYFANENTPRGVCNTPLQRVER</sequence>
<accession>W0QC35</accession>
<keyword evidence="1" id="KW-0808">Transferase</keyword>
<gene>
    <name evidence="4" type="ORF">X808_19410</name>
</gene>
<dbReference type="EMBL" id="CP006943">
    <property type="protein sequence ID" value="AHG76459.1"/>
    <property type="molecule type" value="Genomic_DNA"/>
</dbReference>
<dbReference type="PROSITE" id="PS51186">
    <property type="entry name" value="GNAT"/>
    <property type="match status" value="1"/>
</dbReference>
<dbReference type="InterPro" id="IPR016181">
    <property type="entry name" value="Acyl_CoA_acyltransferase"/>
</dbReference>
<evidence type="ECO:0000256" key="1">
    <source>
        <dbReference type="ARBA" id="ARBA00022679"/>
    </source>
</evidence>
<dbReference type="PANTHER" id="PTHR43877">
    <property type="entry name" value="AMINOALKYLPHOSPHONATE N-ACETYLTRANSFERASE-RELATED-RELATED"/>
    <property type="match status" value="1"/>
</dbReference>
<dbReference type="Proteomes" id="UP000066995">
    <property type="component" value="Chromosome"/>
</dbReference>